<dbReference type="Gene3D" id="3.40.50.300">
    <property type="entry name" value="P-loop containing nucleotide triphosphate hydrolases"/>
    <property type="match status" value="2"/>
</dbReference>
<feature type="region of interest" description="Disordered" evidence="3">
    <location>
        <begin position="324"/>
        <end position="362"/>
    </location>
</feature>
<dbReference type="SMART" id="SM00382">
    <property type="entry name" value="AAA"/>
    <property type="match status" value="2"/>
</dbReference>
<comment type="caution">
    <text evidence="5">The sequence shown here is derived from an EMBL/GenBank/DDBJ whole genome shotgun (WGS) entry which is preliminary data.</text>
</comment>
<feature type="compositionally biased region" description="Basic and acidic residues" evidence="3">
    <location>
        <begin position="440"/>
        <end position="451"/>
    </location>
</feature>
<dbReference type="PANTHER" id="PTHR43038">
    <property type="entry name" value="ATP-BINDING CASSETTE, SUB-FAMILY H, MEMBER 1"/>
    <property type="match status" value="1"/>
</dbReference>
<feature type="compositionally biased region" description="Basic and acidic residues" evidence="3">
    <location>
        <begin position="405"/>
        <end position="417"/>
    </location>
</feature>
<dbReference type="InterPro" id="IPR017871">
    <property type="entry name" value="ABC_transporter-like_CS"/>
</dbReference>
<dbReference type="CDD" id="cd03230">
    <property type="entry name" value="ABC_DR_subfamily_A"/>
    <property type="match status" value="2"/>
</dbReference>
<reference evidence="5 6" key="1">
    <citation type="submission" date="2017-05" db="EMBL/GenBank/DDBJ databases">
        <authorList>
            <person name="Varghese N."/>
            <person name="Submissions S."/>
        </authorList>
    </citation>
    <scope>NUCLEOTIDE SEQUENCE [LARGE SCALE GENOMIC DNA]</scope>
    <source>
        <strain evidence="5 6">DSM 25457</strain>
    </source>
</reference>
<dbReference type="EMBL" id="FXUG01000022">
    <property type="protein sequence ID" value="SMP76922.1"/>
    <property type="molecule type" value="Genomic_DNA"/>
</dbReference>
<accession>A0ABY1QPU9</accession>
<dbReference type="InterPro" id="IPR027417">
    <property type="entry name" value="P-loop_NTPase"/>
</dbReference>
<evidence type="ECO:0000256" key="3">
    <source>
        <dbReference type="SAM" id="MobiDB-lite"/>
    </source>
</evidence>
<dbReference type="Proteomes" id="UP001158067">
    <property type="component" value="Unassembled WGS sequence"/>
</dbReference>
<dbReference type="InterPro" id="IPR003439">
    <property type="entry name" value="ABC_transporter-like_ATP-bd"/>
</dbReference>
<dbReference type="Pfam" id="PF00005">
    <property type="entry name" value="ABC_tran"/>
    <property type="match status" value="2"/>
</dbReference>
<evidence type="ECO:0000259" key="4">
    <source>
        <dbReference type="PROSITE" id="PS50893"/>
    </source>
</evidence>
<dbReference type="RefSeq" id="WP_283435299.1">
    <property type="nucleotide sequence ID" value="NZ_FXUG01000022.1"/>
</dbReference>
<feature type="domain" description="ABC transporter" evidence="4">
    <location>
        <begin position="458"/>
        <end position="687"/>
    </location>
</feature>
<dbReference type="InterPro" id="IPR003593">
    <property type="entry name" value="AAA+_ATPase"/>
</dbReference>
<evidence type="ECO:0000256" key="2">
    <source>
        <dbReference type="ARBA" id="ARBA00022840"/>
    </source>
</evidence>
<gene>
    <name evidence="5" type="ORF">SAMN06265222_12241</name>
</gene>
<keyword evidence="6" id="KW-1185">Reference proteome</keyword>
<evidence type="ECO:0000313" key="5">
    <source>
        <dbReference type="EMBL" id="SMP76922.1"/>
    </source>
</evidence>
<keyword evidence="2" id="KW-0067">ATP-binding</keyword>
<dbReference type="SUPFAM" id="SSF52540">
    <property type="entry name" value="P-loop containing nucleoside triphosphate hydrolases"/>
    <property type="match status" value="2"/>
</dbReference>
<name>A0ABY1QPU9_9BACT</name>
<feature type="region of interest" description="Disordered" evidence="3">
    <location>
        <begin position="375"/>
        <end position="455"/>
    </location>
</feature>
<protein>
    <submittedName>
        <fullName evidence="5">ABC-type multidrug transport system, ATPase component</fullName>
    </submittedName>
</protein>
<feature type="compositionally biased region" description="Basic and acidic residues" evidence="3">
    <location>
        <begin position="334"/>
        <end position="346"/>
    </location>
</feature>
<sequence length="700" mass="76054">MSSEGLVVSPPNRGEVALHLNDVTKNFQAGKRTVTALRELQFSVATGKITGLIGPDGAGKTTVMRLATGILQADRGTVTVLGLDAARQSLQVQATVGYMPQRFGLYEDLTVQENLDLYADLQGVPLDVRPTRFTELMHMTGLAPFTNRLAGKLSGGMKQKLGLACTLIHPPQLLLLDEPTVGVDPVSRRELWTIVERFVREEGTTVLLSTAYLDEAERCDEVIMLDEGQLLGQGPPTQFSEPLTGRAFQVQIPGRKNRDVQEQLAGQAGVTDAVIQGDSVRLIVEGNVDASVEKWFPNDPNASITAVPPRFEDGFIAMLHERREQAGGEQAGGEQERREQERREQGSVEEPPSSPDLFAHPLGRSCSFISPSLWEGRPASGRGGLRAGSNAEPSPRFARPSQGEGDDKRLAMKDLKTARPRSGARGGACLSSAQTHPGPKRSDPSGEKSKADVPGPLIKVQEVERQFGDFYAVKRVTFDVAPGEVFGLLGANGAGKTTLFRMLCGLLPATGGTLQVAGVDVRKAAATARAKIGYMSQKFSLYGTLSVADNLRFFSSAYGLRGRRRRERMEWATHEFELQAIADDNSGGLPLGYKQRLSLACALMHEPEILFLDEPTSGVDPLTRREFWHRINSLAASGVTVLVTTHFMEEAEYCDRMAIMMSGEILALGAPAEIKHQSANQSNPNPTMEEAFIQLIESPR</sequence>
<dbReference type="PROSITE" id="PS00211">
    <property type="entry name" value="ABC_TRANSPORTER_1"/>
    <property type="match status" value="1"/>
</dbReference>
<organism evidence="5 6">
    <name type="scientific">Neorhodopirellula lusitana</name>
    <dbReference type="NCBI Taxonomy" id="445327"/>
    <lineage>
        <taxon>Bacteria</taxon>
        <taxon>Pseudomonadati</taxon>
        <taxon>Planctomycetota</taxon>
        <taxon>Planctomycetia</taxon>
        <taxon>Pirellulales</taxon>
        <taxon>Pirellulaceae</taxon>
        <taxon>Neorhodopirellula</taxon>
    </lineage>
</organism>
<evidence type="ECO:0000256" key="1">
    <source>
        <dbReference type="ARBA" id="ARBA00022741"/>
    </source>
</evidence>
<dbReference type="PANTHER" id="PTHR43038:SF3">
    <property type="entry name" value="ABC TRANSPORTER G FAMILY MEMBER 20 ISOFORM X1"/>
    <property type="match status" value="1"/>
</dbReference>
<evidence type="ECO:0000313" key="6">
    <source>
        <dbReference type="Proteomes" id="UP001158067"/>
    </source>
</evidence>
<feature type="domain" description="ABC transporter" evidence="4">
    <location>
        <begin position="18"/>
        <end position="252"/>
    </location>
</feature>
<dbReference type="PROSITE" id="PS50893">
    <property type="entry name" value="ABC_TRANSPORTER_2"/>
    <property type="match status" value="2"/>
</dbReference>
<proteinExistence type="predicted"/>
<keyword evidence="1" id="KW-0547">Nucleotide-binding</keyword>